<accession>A0ABN1R3N9</accession>
<proteinExistence type="predicted"/>
<evidence type="ECO:0000313" key="2">
    <source>
        <dbReference type="Proteomes" id="UP001500665"/>
    </source>
</evidence>
<sequence length="233" mass="24756">MATPTIAGALNEHNASRFVVAGALAPALHDIRASRLRARPGLVEVHADPVRFRAAADPRARGLHLSCGAALFNLRLSSVQVGYEPVVRLLPDRGHPTLLASVRLAGPRRSRPEERLLYATSLRPLPGRQPYGDQRPPLPVLQELVEAARLEGAILHLPPPGGGPQTAVLATAGDGPAAWLRAGQALQSLLLHGAVRAVSVSFLYDVRRVPRALEGLNPGEVPQIAVELARTGL</sequence>
<dbReference type="Proteomes" id="UP001500665">
    <property type="component" value="Unassembled WGS sequence"/>
</dbReference>
<evidence type="ECO:0000313" key="1">
    <source>
        <dbReference type="EMBL" id="GAA0950388.1"/>
    </source>
</evidence>
<gene>
    <name evidence="1" type="ORF">GCM10009550_28890</name>
</gene>
<name>A0ABN1R3N9_9ACTN</name>
<dbReference type="Gene3D" id="3.40.109.10">
    <property type="entry name" value="NADH Oxidase"/>
    <property type="match status" value="1"/>
</dbReference>
<reference evidence="1 2" key="1">
    <citation type="journal article" date="2019" name="Int. J. Syst. Evol. Microbiol.">
        <title>The Global Catalogue of Microorganisms (GCM) 10K type strain sequencing project: providing services to taxonomists for standard genome sequencing and annotation.</title>
        <authorList>
            <consortium name="The Broad Institute Genomics Platform"/>
            <consortium name="The Broad Institute Genome Sequencing Center for Infectious Disease"/>
            <person name="Wu L."/>
            <person name="Ma J."/>
        </authorList>
    </citation>
    <scope>NUCLEOTIDE SEQUENCE [LARGE SCALE GENOMIC DNA]</scope>
    <source>
        <strain evidence="1 2">JCM 10696</strain>
    </source>
</reference>
<keyword evidence="2" id="KW-1185">Reference proteome</keyword>
<dbReference type="EMBL" id="BAAAHH010000009">
    <property type="protein sequence ID" value="GAA0950388.1"/>
    <property type="molecule type" value="Genomic_DNA"/>
</dbReference>
<dbReference type="RefSeq" id="WP_344240842.1">
    <property type="nucleotide sequence ID" value="NZ_BAAAHH010000009.1"/>
</dbReference>
<comment type="caution">
    <text evidence="1">The sequence shown here is derived from an EMBL/GenBank/DDBJ whole genome shotgun (WGS) entry which is preliminary data.</text>
</comment>
<organism evidence="1 2">
    <name type="scientific">Actinocorallia libanotica</name>
    <dbReference type="NCBI Taxonomy" id="46162"/>
    <lineage>
        <taxon>Bacteria</taxon>
        <taxon>Bacillati</taxon>
        <taxon>Actinomycetota</taxon>
        <taxon>Actinomycetes</taxon>
        <taxon>Streptosporangiales</taxon>
        <taxon>Thermomonosporaceae</taxon>
        <taxon>Actinocorallia</taxon>
    </lineage>
</organism>
<dbReference type="InterPro" id="IPR000415">
    <property type="entry name" value="Nitroreductase-like"/>
</dbReference>
<protein>
    <submittedName>
        <fullName evidence="1">Uncharacterized protein</fullName>
    </submittedName>
</protein>